<dbReference type="SUPFAM" id="SSF53850">
    <property type="entry name" value="Periplasmic binding protein-like II"/>
    <property type="match status" value="1"/>
</dbReference>
<dbReference type="Gene3D" id="3.40.190.10">
    <property type="entry name" value="Periplasmic binding protein-like II"/>
    <property type="match status" value="2"/>
</dbReference>
<comment type="cofactor">
    <cofactor evidence="1">
        <name>dipyrromethane</name>
        <dbReference type="ChEBI" id="CHEBI:60342"/>
    </cofactor>
</comment>
<evidence type="ECO:0000256" key="7">
    <source>
        <dbReference type="ARBA" id="ARBA00023244"/>
    </source>
</evidence>
<feature type="compositionally biased region" description="Low complexity" evidence="10">
    <location>
        <begin position="26"/>
        <end position="44"/>
    </location>
</feature>
<evidence type="ECO:0000256" key="1">
    <source>
        <dbReference type="ARBA" id="ARBA00001916"/>
    </source>
</evidence>
<dbReference type="NCBIfam" id="TIGR00212">
    <property type="entry name" value="hemC"/>
    <property type="match status" value="1"/>
</dbReference>
<dbReference type="GO" id="GO:0004418">
    <property type="term" value="F:hydroxymethylbilane synthase activity"/>
    <property type="evidence" value="ECO:0007669"/>
    <property type="project" value="UniProtKB-EC"/>
</dbReference>
<keyword evidence="5" id="KW-0808">Transferase</keyword>
<feature type="region of interest" description="Disordered" evidence="10">
    <location>
        <begin position="334"/>
        <end position="361"/>
    </location>
</feature>
<dbReference type="Proteomes" id="UP000310066">
    <property type="component" value="Unassembled WGS sequence"/>
</dbReference>
<dbReference type="PROSITE" id="PS00533">
    <property type="entry name" value="PORPHOBILINOGEN_DEAM"/>
    <property type="match status" value="1"/>
</dbReference>
<evidence type="ECO:0000256" key="9">
    <source>
        <dbReference type="ARBA" id="ARBA00033064"/>
    </source>
</evidence>
<feature type="compositionally biased region" description="Low complexity" evidence="10">
    <location>
        <begin position="334"/>
        <end position="347"/>
    </location>
</feature>
<dbReference type="STRING" id="329885.A0A4U0UZH1"/>
<dbReference type="GO" id="GO:0005737">
    <property type="term" value="C:cytoplasm"/>
    <property type="evidence" value="ECO:0007669"/>
    <property type="project" value="TreeGrafter"/>
</dbReference>
<evidence type="ECO:0000256" key="8">
    <source>
        <dbReference type="ARBA" id="ARBA00030685"/>
    </source>
</evidence>
<comment type="pathway">
    <text evidence="2">Porphyrin-containing compound metabolism; protoporphyrin-IX biosynthesis; coproporphyrinogen-III from 5-aminolevulinate: step 2/4.</text>
</comment>
<dbReference type="PANTHER" id="PTHR11557">
    <property type="entry name" value="PORPHOBILINOGEN DEAMINASE"/>
    <property type="match status" value="1"/>
</dbReference>
<protein>
    <recommendedName>
        <fullName evidence="4">hydroxymethylbilane synthase</fullName>
        <ecNumber evidence="4">2.5.1.61</ecNumber>
    </recommendedName>
    <alternativeName>
        <fullName evidence="9">Hydroxymethylbilane synthase</fullName>
    </alternativeName>
    <alternativeName>
        <fullName evidence="8">Pre-uroporphyrinogen synthase</fullName>
    </alternativeName>
</protein>
<comment type="similarity">
    <text evidence="3">Belongs to the HMBS family.</text>
</comment>
<dbReference type="InterPro" id="IPR022419">
    <property type="entry name" value="Porphobilin_deaminase_cofac_BS"/>
</dbReference>
<dbReference type="InterPro" id="IPR022418">
    <property type="entry name" value="Porphobilinogen_deaminase_C"/>
</dbReference>
<evidence type="ECO:0000256" key="6">
    <source>
        <dbReference type="ARBA" id="ARBA00023133"/>
    </source>
</evidence>
<evidence type="ECO:0000256" key="5">
    <source>
        <dbReference type="ARBA" id="ARBA00022679"/>
    </source>
</evidence>
<feature type="domain" description="Porphobilinogen deaminase C-terminal" evidence="12">
    <location>
        <begin position="280"/>
        <end position="306"/>
    </location>
</feature>
<dbReference type="FunFam" id="3.40.190.10:FF:000005">
    <property type="entry name" value="Porphobilinogen deaminase"/>
    <property type="match status" value="1"/>
</dbReference>
<keyword evidence="6" id="KW-0350">Heme biosynthesis</keyword>
<evidence type="ECO:0000256" key="3">
    <source>
        <dbReference type="ARBA" id="ARBA00005638"/>
    </source>
</evidence>
<organism evidence="13 14">
    <name type="scientific">Friedmanniomyces endolithicus</name>
    <dbReference type="NCBI Taxonomy" id="329885"/>
    <lineage>
        <taxon>Eukaryota</taxon>
        <taxon>Fungi</taxon>
        <taxon>Dikarya</taxon>
        <taxon>Ascomycota</taxon>
        <taxon>Pezizomycotina</taxon>
        <taxon>Dothideomycetes</taxon>
        <taxon>Dothideomycetidae</taxon>
        <taxon>Mycosphaerellales</taxon>
        <taxon>Teratosphaeriaceae</taxon>
        <taxon>Friedmanniomyces</taxon>
    </lineage>
</organism>
<evidence type="ECO:0000259" key="11">
    <source>
        <dbReference type="Pfam" id="PF01379"/>
    </source>
</evidence>
<dbReference type="Gene3D" id="3.30.160.40">
    <property type="entry name" value="Porphobilinogen deaminase, C-terminal domain"/>
    <property type="match status" value="1"/>
</dbReference>
<dbReference type="Pfam" id="PF01379">
    <property type="entry name" value="Porphobil_deam"/>
    <property type="match status" value="1"/>
</dbReference>
<dbReference type="CDD" id="cd13645">
    <property type="entry name" value="PBP2_HuPBGD_like"/>
    <property type="match status" value="1"/>
</dbReference>
<sequence length="459" mass="49480">MTTTSFTMAGLQDAPLVTDNTIETSVPASHTAPHPSSSSSSSSPQDATTTFHIGTRSSLLARVQTDIVLSLLRAAWPKCHFETHSMKTAGDNNQTTALYKFNDKALWTQELEVLLQEKKLDLIVHSLKDMPTQLPIDLELGCVTARGDPRDAFVMKSSLVGKYKSLAELPEGSVVGTSSLRRTAQLKRSHPHLRFADVRGNMGTRLSKLDNPESEYSALILAVAGLDRLGMSSRITAYLSKADGGMLYAVGQGALGIEIRKDDAKVKELLSKVGCERTTRAVLAERSLMRTLEGGCSVPIGVETEWVMRKGILDPEVGVGTKPAEEYHNLTGVATSSTADDSATSSSHANGKEAPADNTNVDLNEGELTDGLIMRALVVSLDGSEIAEVETRRRLTSREEADEFGWEVARQLVAKGADKILEPGHCAESEDHWGTERGVNGSSSLVESCFTGVRLRDGI</sequence>
<dbReference type="InterPro" id="IPR022417">
    <property type="entry name" value="Porphobilin_deaminase_N"/>
</dbReference>
<evidence type="ECO:0000256" key="2">
    <source>
        <dbReference type="ARBA" id="ARBA00004735"/>
    </source>
</evidence>
<gene>
    <name evidence="13" type="ORF">B0A54_06336</name>
</gene>
<dbReference type="PANTHER" id="PTHR11557:SF0">
    <property type="entry name" value="PORPHOBILINOGEN DEAMINASE"/>
    <property type="match status" value="1"/>
</dbReference>
<dbReference type="OrthoDB" id="564646at2759"/>
<reference evidence="13 14" key="1">
    <citation type="submission" date="2017-03" db="EMBL/GenBank/DDBJ databases">
        <title>Genomes of endolithic fungi from Antarctica.</title>
        <authorList>
            <person name="Coleine C."/>
            <person name="Masonjones S."/>
            <person name="Stajich J.E."/>
        </authorList>
    </citation>
    <scope>NUCLEOTIDE SEQUENCE [LARGE SCALE GENOMIC DNA]</scope>
    <source>
        <strain evidence="13 14">CCFEE 5311</strain>
    </source>
</reference>
<evidence type="ECO:0000256" key="4">
    <source>
        <dbReference type="ARBA" id="ARBA00012655"/>
    </source>
</evidence>
<accession>A0A4U0UZH1</accession>
<dbReference type="InterPro" id="IPR036803">
    <property type="entry name" value="Porphobilinogen_deaminase_C_sf"/>
</dbReference>
<dbReference type="InterPro" id="IPR000860">
    <property type="entry name" value="HemC"/>
</dbReference>
<comment type="caution">
    <text evidence="13">The sequence shown here is derived from an EMBL/GenBank/DDBJ whole genome shotgun (WGS) entry which is preliminary data.</text>
</comment>
<dbReference type="AlphaFoldDB" id="A0A4U0UZH1"/>
<evidence type="ECO:0000313" key="14">
    <source>
        <dbReference type="Proteomes" id="UP000310066"/>
    </source>
</evidence>
<dbReference type="EC" id="2.5.1.61" evidence="4"/>
<evidence type="ECO:0000259" key="12">
    <source>
        <dbReference type="Pfam" id="PF03900"/>
    </source>
</evidence>
<dbReference type="SUPFAM" id="SSF54782">
    <property type="entry name" value="Porphobilinogen deaminase (hydroxymethylbilane synthase), C-terminal domain"/>
    <property type="match status" value="2"/>
</dbReference>
<dbReference type="GO" id="GO:0006782">
    <property type="term" value="P:protoporphyrinogen IX biosynthetic process"/>
    <property type="evidence" value="ECO:0007669"/>
    <property type="project" value="UniProtKB-UniPathway"/>
</dbReference>
<dbReference type="EMBL" id="NAJP01000028">
    <property type="protein sequence ID" value="TKA41433.1"/>
    <property type="molecule type" value="Genomic_DNA"/>
</dbReference>
<name>A0A4U0UZH1_9PEZI</name>
<feature type="domain" description="Porphobilinogen deaminase N-terminal" evidence="11">
    <location>
        <begin position="52"/>
        <end position="267"/>
    </location>
</feature>
<keyword evidence="7" id="KW-0627">Porphyrin biosynthesis</keyword>
<proteinExistence type="inferred from homology"/>
<evidence type="ECO:0000313" key="13">
    <source>
        <dbReference type="EMBL" id="TKA41433.1"/>
    </source>
</evidence>
<dbReference type="PRINTS" id="PR00151">
    <property type="entry name" value="PORPHBDMNASE"/>
</dbReference>
<feature type="region of interest" description="Disordered" evidence="10">
    <location>
        <begin position="26"/>
        <end position="48"/>
    </location>
</feature>
<dbReference type="UniPathway" id="UPA00251">
    <property type="reaction ID" value="UER00319"/>
</dbReference>
<dbReference type="Pfam" id="PF03900">
    <property type="entry name" value="Porphobil_deamC"/>
    <property type="match status" value="1"/>
</dbReference>
<evidence type="ECO:0000256" key="10">
    <source>
        <dbReference type="SAM" id="MobiDB-lite"/>
    </source>
</evidence>